<keyword evidence="2" id="KW-0812">Transmembrane</keyword>
<comment type="caution">
    <text evidence="5">The sequence shown here is derived from an EMBL/GenBank/DDBJ whole genome shotgun (WGS) entry which is preliminary data.</text>
</comment>
<feature type="signal peptide" evidence="3">
    <location>
        <begin position="1"/>
        <end position="20"/>
    </location>
</feature>
<dbReference type="InterPro" id="IPR019734">
    <property type="entry name" value="TPR_rpt"/>
</dbReference>
<evidence type="ECO:0000256" key="1">
    <source>
        <dbReference type="PROSITE-ProRule" id="PRU00339"/>
    </source>
</evidence>
<dbReference type="Pfam" id="PF00515">
    <property type="entry name" value="TPR_1"/>
    <property type="match status" value="1"/>
</dbReference>
<sequence length="254" mass="29170">MIMKKIAFLIFLLSFSFGFAQNEALFNRATELYNDAEYAAAIDNYKEILDNGQHSASLYFNLGNCYYKLNAIGPSIYYYEKALLLSPNNKEIRNNLAFAQNMRLDAIEEMPKTEMSRIYNSVVGTFTSDQWSYLAIALVFLFVLAYMAYYFLRPANQKRAAFIFSMLSLVLCLVCVLLAYLNHQQNKNDDPAIIFAKEVNVNAEPNVNSSTTFTLHEGTKVNVLDELDEWRRIRIADGQTGWLQVDSIKKIKEF</sequence>
<keyword evidence="6" id="KW-1185">Reference proteome</keyword>
<feature type="chain" id="PRO_5032303181" evidence="3">
    <location>
        <begin position="21"/>
        <end position="254"/>
    </location>
</feature>
<feature type="transmembrane region" description="Helical" evidence="2">
    <location>
        <begin position="131"/>
        <end position="152"/>
    </location>
</feature>
<dbReference type="EMBL" id="WYET01000001">
    <property type="protein sequence ID" value="NVN17215.1"/>
    <property type="molecule type" value="Genomic_DNA"/>
</dbReference>
<keyword evidence="2" id="KW-1133">Transmembrane helix</keyword>
<keyword evidence="3" id="KW-0732">Signal</keyword>
<evidence type="ECO:0000259" key="4">
    <source>
        <dbReference type="SMART" id="SM00287"/>
    </source>
</evidence>
<evidence type="ECO:0000256" key="2">
    <source>
        <dbReference type="SAM" id="Phobius"/>
    </source>
</evidence>
<dbReference type="Pfam" id="PF08239">
    <property type="entry name" value="SH3_3"/>
    <property type="match status" value="1"/>
</dbReference>
<evidence type="ECO:0000313" key="5">
    <source>
        <dbReference type="EMBL" id="NVN17215.1"/>
    </source>
</evidence>
<dbReference type="PROSITE" id="PS50293">
    <property type="entry name" value="TPR_REGION"/>
    <property type="match status" value="1"/>
</dbReference>
<dbReference type="SMART" id="SM00287">
    <property type="entry name" value="SH3b"/>
    <property type="match status" value="1"/>
</dbReference>
<gene>
    <name evidence="5" type="ORF">GUA46_02590</name>
</gene>
<reference evidence="5 6" key="1">
    <citation type="submission" date="2020-01" db="EMBL/GenBank/DDBJ databases">
        <title>Draft Genome Analysis of Muricauda sp. HICW Isolated from coastal seawater of PR China.</title>
        <authorList>
            <person name="Chen M.-X."/>
        </authorList>
    </citation>
    <scope>NUCLEOTIDE SEQUENCE [LARGE SCALE GENOMIC DNA]</scope>
    <source>
        <strain evidence="5 6">HICW</strain>
    </source>
</reference>
<protein>
    <submittedName>
        <fullName evidence="5">Tetratricopeptide repeat protein</fullName>
    </submittedName>
</protein>
<dbReference type="SUPFAM" id="SSF48452">
    <property type="entry name" value="TPR-like"/>
    <property type="match status" value="1"/>
</dbReference>
<feature type="repeat" description="TPR" evidence="1">
    <location>
        <begin position="56"/>
        <end position="89"/>
    </location>
</feature>
<name>A0A850NFH5_9FLAO</name>
<feature type="domain" description="SH3b" evidence="4">
    <location>
        <begin position="189"/>
        <end position="251"/>
    </location>
</feature>
<keyword evidence="2" id="KW-0472">Membrane</keyword>
<organism evidence="5 6">
    <name type="scientific">Flagellimonas chongwuensis</name>
    <dbReference type="NCBI Taxonomy" id="2697365"/>
    <lineage>
        <taxon>Bacteria</taxon>
        <taxon>Pseudomonadati</taxon>
        <taxon>Bacteroidota</taxon>
        <taxon>Flavobacteriia</taxon>
        <taxon>Flavobacteriales</taxon>
        <taxon>Flavobacteriaceae</taxon>
        <taxon>Flagellimonas</taxon>
    </lineage>
</organism>
<proteinExistence type="predicted"/>
<evidence type="ECO:0000313" key="6">
    <source>
        <dbReference type="Proteomes" id="UP000558089"/>
    </source>
</evidence>
<dbReference type="SMART" id="SM00028">
    <property type="entry name" value="TPR"/>
    <property type="match status" value="2"/>
</dbReference>
<dbReference type="PROSITE" id="PS50005">
    <property type="entry name" value="TPR"/>
    <property type="match status" value="1"/>
</dbReference>
<keyword evidence="1" id="KW-0802">TPR repeat</keyword>
<dbReference type="InterPro" id="IPR011990">
    <property type="entry name" value="TPR-like_helical_dom_sf"/>
</dbReference>
<dbReference type="InterPro" id="IPR003646">
    <property type="entry name" value="SH3-like_bac-type"/>
</dbReference>
<accession>A0A850NFH5</accession>
<dbReference type="Proteomes" id="UP000558089">
    <property type="component" value="Unassembled WGS sequence"/>
</dbReference>
<feature type="transmembrane region" description="Helical" evidence="2">
    <location>
        <begin position="161"/>
        <end position="181"/>
    </location>
</feature>
<evidence type="ECO:0000256" key="3">
    <source>
        <dbReference type="SAM" id="SignalP"/>
    </source>
</evidence>
<dbReference type="AlphaFoldDB" id="A0A850NFH5"/>
<dbReference type="Gene3D" id="1.25.40.10">
    <property type="entry name" value="Tetratricopeptide repeat domain"/>
    <property type="match status" value="1"/>
</dbReference>
<dbReference type="Gene3D" id="2.30.30.40">
    <property type="entry name" value="SH3 Domains"/>
    <property type="match status" value="1"/>
</dbReference>